<feature type="compositionally biased region" description="Basic residues" evidence="1">
    <location>
        <begin position="1"/>
        <end position="15"/>
    </location>
</feature>
<gene>
    <name evidence="2" type="ORF">CTEN210_14755</name>
</gene>
<feature type="compositionally biased region" description="Basic and acidic residues" evidence="1">
    <location>
        <begin position="246"/>
        <end position="259"/>
    </location>
</feature>
<feature type="region of interest" description="Disordered" evidence="1">
    <location>
        <begin position="171"/>
        <end position="198"/>
    </location>
</feature>
<dbReference type="Proteomes" id="UP001054902">
    <property type="component" value="Unassembled WGS sequence"/>
</dbReference>
<feature type="region of interest" description="Disordered" evidence="1">
    <location>
        <begin position="1"/>
        <end position="80"/>
    </location>
</feature>
<organism evidence="2 3">
    <name type="scientific">Chaetoceros tenuissimus</name>
    <dbReference type="NCBI Taxonomy" id="426638"/>
    <lineage>
        <taxon>Eukaryota</taxon>
        <taxon>Sar</taxon>
        <taxon>Stramenopiles</taxon>
        <taxon>Ochrophyta</taxon>
        <taxon>Bacillariophyta</taxon>
        <taxon>Coscinodiscophyceae</taxon>
        <taxon>Chaetocerotophycidae</taxon>
        <taxon>Chaetocerotales</taxon>
        <taxon>Chaetocerotaceae</taxon>
        <taxon>Chaetoceros</taxon>
    </lineage>
</organism>
<sequence>MSTRPHRSCREKSKKLFQGDSGEEEEDDEEKVDPKEEVPSQEIEDKDSNHDQEESEVVTKKKATKQRQASKRRRTNHVTEEENAVLLHAKEEIKHLKILSPSDAELTSKFIYQTVDKFEPVVFEKNKAGAMKPVGFRGLACKDCNTSFFYKNSDNYRNLASHYLTCGRVTQKERKERQAIKDQDKKPKKRKSNQDQMHPTDFYRMIFCRLHEVEDENEITEILENGIGMKPKEIKSEKPKLKRRKLEKEIETAQDESPKKKGRKIKTQEMTNTDKSTKAKGKRGRKQKVESTNEEEIEATPTVSKKKQKKARKGEQGHEIHMEKEKPKRKRGRPKKEKPDPKGIQEAVIVPTILNKLDFKSLTLPSIEKLYNNEQGLFGIIEEDEFCQYNVKFGSNSLIVLKTLGLSLYGDIDDKIYKMITEEEPLLRKQQMNISQTTVDEHSKYHGVICENNNLFAVEVPELDEWREETIIPKPITSKEARILLRGGLSNAYEAAQIYTFMVRCIYGKNEVMKLHQLYSEKQNNGGNAATIVHLGEESQDNTIISGRSHFDEEGVMTIEEDTTTVTKTEEGATSSDEKIATVAKASSDDEEDAAMPSEENTTTCTKALYQEVEAMLLVKNTTTTLEGCSVQEDTKHHDRREMFS</sequence>
<dbReference type="EMBL" id="BLLK01000062">
    <property type="protein sequence ID" value="GFH58279.1"/>
    <property type="molecule type" value="Genomic_DNA"/>
</dbReference>
<reference evidence="2 3" key="1">
    <citation type="journal article" date="2021" name="Sci. Rep.">
        <title>The genome of the diatom Chaetoceros tenuissimus carries an ancient integrated fragment of an extant virus.</title>
        <authorList>
            <person name="Hongo Y."/>
            <person name="Kimura K."/>
            <person name="Takaki Y."/>
            <person name="Yoshida Y."/>
            <person name="Baba S."/>
            <person name="Kobayashi G."/>
            <person name="Nagasaki K."/>
            <person name="Hano T."/>
            <person name="Tomaru Y."/>
        </authorList>
    </citation>
    <scope>NUCLEOTIDE SEQUENCE [LARGE SCALE GENOMIC DNA]</scope>
    <source>
        <strain evidence="2 3">NIES-3715</strain>
    </source>
</reference>
<name>A0AAD3HCM5_9STRA</name>
<feature type="compositionally biased region" description="Basic residues" evidence="1">
    <location>
        <begin position="327"/>
        <end position="336"/>
    </location>
</feature>
<accession>A0AAD3HCM5</accession>
<feature type="region of interest" description="Disordered" evidence="1">
    <location>
        <begin position="234"/>
        <end position="342"/>
    </location>
</feature>
<dbReference type="AlphaFoldDB" id="A0AAD3HCM5"/>
<comment type="caution">
    <text evidence="2">The sequence shown here is derived from an EMBL/GenBank/DDBJ whole genome shotgun (WGS) entry which is preliminary data.</text>
</comment>
<feature type="compositionally biased region" description="Acidic residues" evidence="1">
    <location>
        <begin position="21"/>
        <end position="31"/>
    </location>
</feature>
<evidence type="ECO:0000313" key="2">
    <source>
        <dbReference type="EMBL" id="GFH58279.1"/>
    </source>
</evidence>
<proteinExistence type="predicted"/>
<evidence type="ECO:0000256" key="1">
    <source>
        <dbReference type="SAM" id="MobiDB-lite"/>
    </source>
</evidence>
<feature type="compositionally biased region" description="Basic residues" evidence="1">
    <location>
        <begin position="60"/>
        <end position="76"/>
    </location>
</feature>
<feature type="compositionally biased region" description="Basic and acidic residues" evidence="1">
    <location>
        <begin position="313"/>
        <end position="326"/>
    </location>
</feature>
<evidence type="ECO:0000313" key="3">
    <source>
        <dbReference type="Proteomes" id="UP001054902"/>
    </source>
</evidence>
<keyword evidence="3" id="KW-1185">Reference proteome</keyword>
<protein>
    <submittedName>
        <fullName evidence="2">Uncharacterized protein</fullName>
    </submittedName>
</protein>
<feature type="compositionally biased region" description="Basic and acidic residues" evidence="1">
    <location>
        <begin position="171"/>
        <end position="185"/>
    </location>
</feature>